<dbReference type="AlphaFoldDB" id="A0A4P8YJS5"/>
<evidence type="ECO:0000256" key="4">
    <source>
        <dbReference type="ARBA" id="ARBA00022692"/>
    </source>
</evidence>
<accession>A0A4P8YJS5</accession>
<dbReference type="RefSeq" id="WP_138097083.1">
    <property type="nucleotide sequence ID" value="NZ_CP040428.1"/>
</dbReference>
<evidence type="ECO:0000256" key="7">
    <source>
        <dbReference type="SAM" id="Phobius"/>
    </source>
</evidence>
<dbReference type="PANTHER" id="PTHR40074">
    <property type="entry name" value="O-ACETYLTRANSFERASE WECH"/>
    <property type="match status" value="1"/>
</dbReference>
<dbReference type="InterPro" id="IPR002656">
    <property type="entry name" value="Acyl_transf_3_dom"/>
</dbReference>
<name>A0A4P8YJS5_9ENTR</name>
<comment type="subcellular location">
    <subcellularLocation>
        <location evidence="1">Cell membrane</location>
        <topology evidence="1">Multi-pass membrane protein</topology>
    </subcellularLocation>
</comment>
<dbReference type="OrthoDB" id="9767863at2"/>
<organism evidence="9 10">
    <name type="scientific">Jejubacter calystegiae</name>
    <dbReference type="NCBI Taxonomy" id="2579935"/>
    <lineage>
        <taxon>Bacteria</taxon>
        <taxon>Pseudomonadati</taxon>
        <taxon>Pseudomonadota</taxon>
        <taxon>Gammaproteobacteria</taxon>
        <taxon>Enterobacterales</taxon>
        <taxon>Enterobacteriaceae</taxon>
        <taxon>Jejubacter</taxon>
    </lineage>
</organism>
<protein>
    <recommendedName>
        <fullName evidence="8">Acyltransferase 3 domain-containing protein</fullName>
    </recommendedName>
</protein>
<dbReference type="PANTHER" id="PTHR40074:SF4">
    <property type="entry name" value="INNER MEMBRANE PROTEIN YCFT"/>
    <property type="match status" value="1"/>
</dbReference>
<dbReference type="GO" id="GO:0009246">
    <property type="term" value="P:enterobacterial common antigen biosynthetic process"/>
    <property type="evidence" value="ECO:0007669"/>
    <property type="project" value="TreeGrafter"/>
</dbReference>
<evidence type="ECO:0000313" key="9">
    <source>
        <dbReference type="EMBL" id="QCT20970.1"/>
    </source>
</evidence>
<evidence type="ECO:0000256" key="6">
    <source>
        <dbReference type="ARBA" id="ARBA00023136"/>
    </source>
</evidence>
<evidence type="ECO:0000259" key="8">
    <source>
        <dbReference type="Pfam" id="PF01757"/>
    </source>
</evidence>
<gene>
    <name evidence="9" type="ORF">FEM41_15620</name>
</gene>
<evidence type="ECO:0000256" key="3">
    <source>
        <dbReference type="ARBA" id="ARBA00022475"/>
    </source>
</evidence>
<feature type="transmembrane region" description="Helical" evidence="7">
    <location>
        <begin position="12"/>
        <end position="32"/>
    </location>
</feature>
<keyword evidence="6 7" id="KW-0472">Membrane</keyword>
<keyword evidence="4 7" id="KW-0812">Transmembrane</keyword>
<feature type="transmembrane region" description="Helical" evidence="7">
    <location>
        <begin position="220"/>
        <end position="235"/>
    </location>
</feature>
<dbReference type="GO" id="GO:0005886">
    <property type="term" value="C:plasma membrane"/>
    <property type="evidence" value="ECO:0007669"/>
    <property type="project" value="UniProtKB-SubCell"/>
</dbReference>
<comment type="similarity">
    <text evidence="2">Belongs to the acyltransferase 3 family.</text>
</comment>
<sequence length="353" mass="40205">MKNKQLWINQIKGMCICLVVIYHSVITFYPHILPQLTGNATYLAKLWVYGNLYLAPFRMPVFFFISGFLITRYTDQVPWRGCINKRVWNIAWVLVLWGVIQWLLISHINQWIPGVEHNPASNAAYAETLGQFAFSMLTAGTSLWYLYALVVYFIGCKLLHRYKNLVFPLLILVSVGINFLPTPFWGMNSVIRNMPYYAMGAWFGSQLVEMMKLWQVMKRPLPLIAALVVALALYFKNVNLPLSMLSILLIMKCFFTMEQKFGSSPNSLFNVIGSNTIAIYTTHRILVEALSLVVIGMFNQHRLSSGVEIAILLCYPLFSLGLCTLLGLVMRRLSKIATGDLLFTPPRGLVAER</sequence>
<feature type="transmembrane region" description="Helical" evidence="7">
    <location>
        <begin position="52"/>
        <end position="70"/>
    </location>
</feature>
<dbReference type="EMBL" id="CP040428">
    <property type="protein sequence ID" value="QCT20970.1"/>
    <property type="molecule type" value="Genomic_DNA"/>
</dbReference>
<keyword evidence="10" id="KW-1185">Reference proteome</keyword>
<proteinExistence type="inferred from homology"/>
<reference evidence="9 10" key="1">
    <citation type="submission" date="2019-05" db="EMBL/GenBank/DDBJ databases">
        <title>Complete genome sequence of Izhakiella calystegiae KSNA2, an endophyte isolated from beach morning glory (Calystegia soldanella).</title>
        <authorList>
            <person name="Jiang L."/>
            <person name="Jeong J.C."/>
            <person name="Kim C.Y."/>
            <person name="Kim D.H."/>
            <person name="Kim S.W."/>
            <person name="Lee j."/>
        </authorList>
    </citation>
    <scope>NUCLEOTIDE SEQUENCE [LARGE SCALE GENOMIC DNA]</scope>
    <source>
        <strain evidence="9 10">KSNA2</strain>
    </source>
</reference>
<evidence type="ECO:0000256" key="5">
    <source>
        <dbReference type="ARBA" id="ARBA00022989"/>
    </source>
</evidence>
<feature type="transmembrane region" description="Helical" evidence="7">
    <location>
        <begin position="132"/>
        <end position="153"/>
    </location>
</feature>
<feature type="domain" description="Acyltransferase 3" evidence="8">
    <location>
        <begin position="6"/>
        <end position="326"/>
    </location>
</feature>
<evidence type="ECO:0000313" key="10">
    <source>
        <dbReference type="Proteomes" id="UP000302163"/>
    </source>
</evidence>
<feature type="transmembrane region" description="Helical" evidence="7">
    <location>
        <begin position="309"/>
        <end position="329"/>
    </location>
</feature>
<keyword evidence="3" id="KW-1003">Cell membrane</keyword>
<evidence type="ECO:0000256" key="1">
    <source>
        <dbReference type="ARBA" id="ARBA00004651"/>
    </source>
</evidence>
<dbReference type="GO" id="GO:0016413">
    <property type="term" value="F:O-acetyltransferase activity"/>
    <property type="evidence" value="ECO:0007669"/>
    <property type="project" value="TreeGrafter"/>
</dbReference>
<feature type="transmembrane region" description="Helical" evidence="7">
    <location>
        <begin position="90"/>
        <end position="112"/>
    </location>
</feature>
<feature type="transmembrane region" description="Helical" evidence="7">
    <location>
        <begin position="165"/>
        <end position="184"/>
    </location>
</feature>
<dbReference type="KEGG" id="izh:FEM41_15620"/>
<evidence type="ECO:0000256" key="2">
    <source>
        <dbReference type="ARBA" id="ARBA00007400"/>
    </source>
</evidence>
<keyword evidence="5 7" id="KW-1133">Transmembrane helix</keyword>
<dbReference type="Pfam" id="PF01757">
    <property type="entry name" value="Acyl_transf_3"/>
    <property type="match status" value="1"/>
</dbReference>
<dbReference type="Proteomes" id="UP000302163">
    <property type="component" value="Chromosome"/>
</dbReference>